<evidence type="ECO:0000313" key="2">
    <source>
        <dbReference type="EnsemblPlants" id="TuG1812G0100001651.01.T01.cds411686"/>
    </source>
</evidence>
<feature type="region of interest" description="Disordered" evidence="1">
    <location>
        <begin position="1"/>
        <end position="103"/>
    </location>
</feature>
<feature type="compositionally biased region" description="Low complexity" evidence="1">
    <location>
        <begin position="69"/>
        <end position="79"/>
    </location>
</feature>
<organism evidence="2 3">
    <name type="scientific">Triticum urartu</name>
    <name type="common">Red wild einkorn</name>
    <name type="synonym">Crithodium urartu</name>
    <dbReference type="NCBI Taxonomy" id="4572"/>
    <lineage>
        <taxon>Eukaryota</taxon>
        <taxon>Viridiplantae</taxon>
        <taxon>Streptophyta</taxon>
        <taxon>Embryophyta</taxon>
        <taxon>Tracheophyta</taxon>
        <taxon>Spermatophyta</taxon>
        <taxon>Magnoliopsida</taxon>
        <taxon>Liliopsida</taxon>
        <taxon>Poales</taxon>
        <taxon>Poaceae</taxon>
        <taxon>BOP clade</taxon>
        <taxon>Pooideae</taxon>
        <taxon>Triticodae</taxon>
        <taxon>Triticeae</taxon>
        <taxon>Triticinae</taxon>
        <taxon>Triticum</taxon>
    </lineage>
</organism>
<dbReference type="AlphaFoldDB" id="A0A8R7JXW5"/>
<dbReference type="EnsemblPlants" id="TuG1812G0100001651.01.T01">
    <property type="protein sequence ID" value="TuG1812G0100001651.01.T01.cds411686"/>
    <property type="gene ID" value="TuG1812G0100001651.01"/>
</dbReference>
<proteinExistence type="predicted"/>
<evidence type="ECO:0000313" key="3">
    <source>
        <dbReference type="Proteomes" id="UP000015106"/>
    </source>
</evidence>
<keyword evidence="3" id="KW-1185">Reference proteome</keyword>
<protein>
    <submittedName>
        <fullName evidence="2">Uncharacterized protein</fullName>
    </submittedName>
</protein>
<reference evidence="3" key="1">
    <citation type="journal article" date="2013" name="Nature">
        <title>Draft genome of the wheat A-genome progenitor Triticum urartu.</title>
        <authorList>
            <person name="Ling H.Q."/>
            <person name="Zhao S."/>
            <person name="Liu D."/>
            <person name="Wang J."/>
            <person name="Sun H."/>
            <person name="Zhang C."/>
            <person name="Fan H."/>
            <person name="Li D."/>
            <person name="Dong L."/>
            <person name="Tao Y."/>
            <person name="Gao C."/>
            <person name="Wu H."/>
            <person name="Li Y."/>
            <person name="Cui Y."/>
            <person name="Guo X."/>
            <person name="Zheng S."/>
            <person name="Wang B."/>
            <person name="Yu K."/>
            <person name="Liang Q."/>
            <person name="Yang W."/>
            <person name="Lou X."/>
            <person name="Chen J."/>
            <person name="Feng M."/>
            <person name="Jian J."/>
            <person name="Zhang X."/>
            <person name="Luo G."/>
            <person name="Jiang Y."/>
            <person name="Liu J."/>
            <person name="Wang Z."/>
            <person name="Sha Y."/>
            <person name="Zhang B."/>
            <person name="Wu H."/>
            <person name="Tang D."/>
            <person name="Shen Q."/>
            <person name="Xue P."/>
            <person name="Zou S."/>
            <person name="Wang X."/>
            <person name="Liu X."/>
            <person name="Wang F."/>
            <person name="Yang Y."/>
            <person name="An X."/>
            <person name="Dong Z."/>
            <person name="Zhang K."/>
            <person name="Zhang X."/>
            <person name="Luo M.C."/>
            <person name="Dvorak J."/>
            <person name="Tong Y."/>
            <person name="Wang J."/>
            <person name="Yang H."/>
            <person name="Li Z."/>
            <person name="Wang D."/>
            <person name="Zhang A."/>
            <person name="Wang J."/>
        </authorList>
    </citation>
    <scope>NUCLEOTIDE SEQUENCE</scope>
    <source>
        <strain evidence="3">cv. G1812</strain>
    </source>
</reference>
<reference evidence="2" key="2">
    <citation type="submission" date="2018-03" db="EMBL/GenBank/DDBJ databases">
        <title>The Triticum urartu genome reveals the dynamic nature of wheat genome evolution.</title>
        <authorList>
            <person name="Ling H."/>
            <person name="Ma B."/>
            <person name="Shi X."/>
            <person name="Liu H."/>
            <person name="Dong L."/>
            <person name="Sun H."/>
            <person name="Cao Y."/>
            <person name="Gao Q."/>
            <person name="Zheng S."/>
            <person name="Li Y."/>
            <person name="Yu Y."/>
            <person name="Du H."/>
            <person name="Qi M."/>
            <person name="Li Y."/>
            <person name="Yu H."/>
            <person name="Cui Y."/>
            <person name="Wang N."/>
            <person name="Chen C."/>
            <person name="Wu H."/>
            <person name="Zhao Y."/>
            <person name="Zhang J."/>
            <person name="Li Y."/>
            <person name="Zhou W."/>
            <person name="Zhang B."/>
            <person name="Hu W."/>
            <person name="Eijk M."/>
            <person name="Tang J."/>
            <person name="Witsenboer H."/>
            <person name="Zhao S."/>
            <person name="Li Z."/>
            <person name="Zhang A."/>
            <person name="Wang D."/>
            <person name="Liang C."/>
        </authorList>
    </citation>
    <scope>NUCLEOTIDE SEQUENCE [LARGE SCALE GENOMIC DNA]</scope>
    <source>
        <strain evidence="2">cv. G1812</strain>
    </source>
</reference>
<reference evidence="2" key="3">
    <citation type="submission" date="2022-06" db="UniProtKB">
        <authorList>
            <consortium name="EnsemblPlants"/>
        </authorList>
    </citation>
    <scope>IDENTIFICATION</scope>
</reference>
<dbReference type="Gramene" id="TuG1812G0100001651.01.T01">
    <property type="protein sequence ID" value="TuG1812G0100001651.01.T01.cds411686"/>
    <property type="gene ID" value="TuG1812G0100001651.01"/>
</dbReference>
<sequence>IGTSSAPPPPTTLSHAASPSRRRTPPRCRTAGTHPIVAKGWLWSTSQHRRGRDQKQNAKAGASHDTMRRSCPSQSPRSSMACLREPMLEDDRYHDAESSRRDP</sequence>
<dbReference type="Proteomes" id="UP000015106">
    <property type="component" value="Chromosome 1"/>
</dbReference>
<feature type="compositionally biased region" description="Basic and acidic residues" evidence="1">
    <location>
        <begin position="86"/>
        <end position="103"/>
    </location>
</feature>
<name>A0A8R7JXW5_TRIUA</name>
<evidence type="ECO:0000256" key="1">
    <source>
        <dbReference type="SAM" id="MobiDB-lite"/>
    </source>
</evidence>
<feature type="compositionally biased region" description="Pro residues" evidence="1">
    <location>
        <begin position="1"/>
        <end position="11"/>
    </location>
</feature>
<accession>A0A8R7JXW5</accession>